<dbReference type="AlphaFoldDB" id="A0A926NBX8"/>
<evidence type="ECO:0000313" key="2">
    <source>
        <dbReference type="Proteomes" id="UP000661691"/>
    </source>
</evidence>
<dbReference type="RefSeq" id="WP_191142773.1">
    <property type="nucleotide sequence ID" value="NZ_JACXAH010000037.1"/>
</dbReference>
<evidence type="ECO:0000313" key="1">
    <source>
        <dbReference type="EMBL" id="MBD1373778.1"/>
    </source>
</evidence>
<name>A0A926NBX8_9BACL</name>
<sequence>MSDNNEITALLSAILEGQQMTNARLDSIDSRLDKMDTRLSNLESDVSTIKGNVDSIERSQKMQEKALGTIAILTLAHDADLSELKKAE</sequence>
<proteinExistence type="predicted"/>
<accession>A0A926NBX8</accession>
<dbReference type="Gene3D" id="1.20.5.2280">
    <property type="match status" value="1"/>
</dbReference>
<reference evidence="2" key="1">
    <citation type="submission" date="2022-10" db="EMBL/GenBank/DDBJ databases">
        <title>A novel bacterium of genus Hazenella, isolated from South China Sea.</title>
        <authorList>
            <person name="Huang H."/>
            <person name="Mo K."/>
            <person name="Hu Y."/>
        </authorList>
    </citation>
    <scope>NUCLEOTIDE SEQUENCE [LARGE SCALE GENOMIC DNA]</scope>
    <source>
        <strain evidence="2">IB182357</strain>
    </source>
</reference>
<dbReference type="EMBL" id="JACXAH010000037">
    <property type="protein sequence ID" value="MBD1373778.1"/>
    <property type="molecule type" value="Genomic_DNA"/>
</dbReference>
<protein>
    <submittedName>
        <fullName evidence="1">Uncharacterized protein</fullName>
    </submittedName>
</protein>
<dbReference type="Proteomes" id="UP000661691">
    <property type="component" value="Unassembled WGS sequence"/>
</dbReference>
<keyword evidence="2" id="KW-1185">Reference proteome</keyword>
<gene>
    <name evidence="1" type="ORF">IC620_15640</name>
</gene>
<organism evidence="1 2">
    <name type="scientific">Polycladospora coralii</name>
    <dbReference type="NCBI Taxonomy" id="2771432"/>
    <lineage>
        <taxon>Bacteria</taxon>
        <taxon>Bacillati</taxon>
        <taxon>Bacillota</taxon>
        <taxon>Bacilli</taxon>
        <taxon>Bacillales</taxon>
        <taxon>Thermoactinomycetaceae</taxon>
        <taxon>Polycladospora</taxon>
    </lineage>
</organism>
<comment type="caution">
    <text evidence="1">The sequence shown here is derived from an EMBL/GenBank/DDBJ whole genome shotgun (WGS) entry which is preliminary data.</text>
</comment>